<dbReference type="GO" id="GO:0006308">
    <property type="term" value="P:DNA catabolic process"/>
    <property type="evidence" value="ECO:0007669"/>
    <property type="project" value="InterPro"/>
</dbReference>
<keyword evidence="9" id="KW-1185">Reference proteome</keyword>
<evidence type="ECO:0000313" key="9">
    <source>
        <dbReference type="Proteomes" id="UP000008461"/>
    </source>
</evidence>
<feature type="chain" id="PRO_5003312094" evidence="7">
    <location>
        <begin position="32"/>
        <end position="314"/>
    </location>
</feature>
<dbReference type="InterPro" id="IPR003154">
    <property type="entry name" value="S1/P1nuclease"/>
</dbReference>
<evidence type="ECO:0000256" key="3">
    <source>
        <dbReference type="ARBA" id="ARBA00022759"/>
    </source>
</evidence>
<dbReference type="Gene3D" id="1.10.575.10">
    <property type="entry name" value="P1 Nuclease"/>
    <property type="match status" value="1"/>
</dbReference>
<dbReference type="GO" id="GO:0003676">
    <property type="term" value="F:nucleic acid binding"/>
    <property type="evidence" value="ECO:0007669"/>
    <property type="project" value="InterPro"/>
</dbReference>
<dbReference type="Pfam" id="PF02265">
    <property type="entry name" value="S1-P1_nuclease"/>
    <property type="match status" value="1"/>
</dbReference>
<sequence length="314" mass="35634">MWMPSKMPPRFSMKKILFLALALMATVQVKAWWDHGHMVTAMIAYLNLNKTARAKVDSLTAVLRRDYPQVNHFIVTGPWPDDLKADGVHAYDTWHYTDIPVNVDGIAIPDQPEVDIVWAINQSTSILKAAQSKPVEKARFLAFLTHFVSDLHQPLHATSRFTNDVPGGDEGGNLFPLKGTWRNLHAMWDDACGSLSKYNDIRPFGKPKVPLTEAQIESVRDLAKDLMKQYPEKSFPNLGTLDPDFWALESNKLAAKYVYGVKGKDDQGRNQYLRPNDEPTPFYLEQAQEVARKQLTLSGYRLAAMLNEMFSEKK</sequence>
<proteinExistence type="predicted"/>
<reference key="2">
    <citation type="submission" date="2011-04" db="EMBL/GenBank/DDBJ databases">
        <title>Complete sequence of chromosome of Haliscomenobacter hydrossis DSM 1100.</title>
        <authorList>
            <consortium name="US DOE Joint Genome Institute (JGI-PGF)"/>
            <person name="Lucas S."/>
            <person name="Han J."/>
            <person name="Lapidus A."/>
            <person name="Bruce D."/>
            <person name="Goodwin L."/>
            <person name="Pitluck S."/>
            <person name="Peters L."/>
            <person name="Kyrpides N."/>
            <person name="Mavromatis K."/>
            <person name="Ivanova N."/>
            <person name="Ovchinnikova G."/>
            <person name="Pagani I."/>
            <person name="Daligault H."/>
            <person name="Detter J.C."/>
            <person name="Han C."/>
            <person name="Land M."/>
            <person name="Hauser L."/>
            <person name="Markowitz V."/>
            <person name="Cheng J.-F."/>
            <person name="Hugenholtz P."/>
            <person name="Woyke T."/>
            <person name="Wu D."/>
            <person name="Verbarg S."/>
            <person name="Frueling A."/>
            <person name="Brambilla E."/>
            <person name="Klenk H.-P."/>
            <person name="Eisen J.A."/>
        </authorList>
    </citation>
    <scope>NUCLEOTIDE SEQUENCE</scope>
    <source>
        <strain>DSM 1100</strain>
    </source>
</reference>
<dbReference type="InterPro" id="IPR008947">
    <property type="entry name" value="PLipase_C/P1_nuclease_dom_sf"/>
</dbReference>
<dbReference type="GO" id="GO:0046872">
    <property type="term" value="F:metal ion binding"/>
    <property type="evidence" value="ECO:0007669"/>
    <property type="project" value="UniProtKB-KW"/>
</dbReference>
<gene>
    <name evidence="8" type="ordered locus">Halhy_1253</name>
</gene>
<dbReference type="STRING" id="760192.Halhy_1253"/>
<evidence type="ECO:0000256" key="5">
    <source>
        <dbReference type="ARBA" id="ARBA00023157"/>
    </source>
</evidence>
<evidence type="ECO:0000256" key="2">
    <source>
        <dbReference type="ARBA" id="ARBA00022723"/>
    </source>
</evidence>
<keyword evidence="3" id="KW-0255">Endonuclease</keyword>
<name>F4KU12_HALH1</name>
<evidence type="ECO:0000256" key="4">
    <source>
        <dbReference type="ARBA" id="ARBA00022801"/>
    </source>
</evidence>
<keyword evidence="6" id="KW-0325">Glycoprotein</keyword>
<keyword evidence="4" id="KW-0378">Hydrolase</keyword>
<dbReference type="CDD" id="cd11010">
    <property type="entry name" value="S1-P1_nuclease"/>
    <property type="match status" value="1"/>
</dbReference>
<protein>
    <submittedName>
        <fullName evidence="8">S1/P1 nuclease</fullName>
    </submittedName>
</protein>
<dbReference type="GO" id="GO:0004519">
    <property type="term" value="F:endonuclease activity"/>
    <property type="evidence" value="ECO:0007669"/>
    <property type="project" value="UniProtKB-KW"/>
</dbReference>
<dbReference type="PANTHER" id="PTHR33146">
    <property type="entry name" value="ENDONUCLEASE 4"/>
    <property type="match status" value="1"/>
</dbReference>
<evidence type="ECO:0000313" key="8">
    <source>
        <dbReference type="EMBL" id="AEE49148.1"/>
    </source>
</evidence>
<dbReference type="GO" id="GO:0016788">
    <property type="term" value="F:hydrolase activity, acting on ester bonds"/>
    <property type="evidence" value="ECO:0007669"/>
    <property type="project" value="InterPro"/>
</dbReference>
<dbReference type="HOGENOM" id="CLU_044365_1_1_10"/>
<organism evidence="8 9">
    <name type="scientific">Haliscomenobacter hydrossis (strain ATCC 27775 / DSM 1100 / LMG 10767 / O)</name>
    <dbReference type="NCBI Taxonomy" id="760192"/>
    <lineage>
        <taxon>Bacteria</taxon>
        <taxon>Pseudomonadati</taxon>
        <taxon>Bacteroidota</taxon>
        <taxon>Saprospiria</taxon>
        <taxon>Saprospirales</taxon>
        <taxon>Haliscomenobacteraceae</taxon>
        <taxon>Haliscomenobacter</taxon>
    </lineage>
</organism>
<accession>F4KU12</accession>
<keyword evidence="7" id="KW-0732">Signal</keyword>
<dbReference type="SUPFAM" id="SSF48537">
    <property type="entry name" value="Phospholipase C/P1 nuclease"/>
    <property type="match status" value="1"/>
</dbReference>
<evidence type="ECO:0000256" key="1">
    <source>
        <dbReference type="ARBA" id="ARBA00022722"/>
    </source>
</evidence>
<evidence type="ECO:0000256" key="6">
    <source>
        <dbReference type="ARBA" id="ARBA00023180"/>
    </source>
</evidence>
<keyword evidence="5" id="KW-1015">Disulfide bond</keyword>
<evidence type="ECO:0000256" key="7">
    <source>
        <dbReference type="SAM" id="SignalP"/>
    </source>
</evidence>
<keyword evidence="1" id="KW-0540">Nuclease</keyword>
<dbReference type="PANTHER" id="PTHR33146:SF10">
    <property type="entry name" value="STRAND-SPECIFIC NUCLEASE, PUTATIVE-RELATED"/>
    <property type="match status" value="1"/>
</dbReference>
<dbReference type="eggNOG" id="ENOG502Z82C">
    <property type="taxonomic scope" value="Bacteria"/>
</dbReference>
<dbReference type="OrthoDB" id="267579at2"/>
<dbReference type="EMBL" id="CP002691">
    <property type="protein sequence ID" value="AEE49148.1"/>
    <property type="molecule type" value="Genomic_DNA"/>
</dbReference>
<feature type="signal peptide" evidence="7">
    <location>
        <begin position="1"/>
        <end position="31"/>
    </location>
</feature>
<keyword evidence="2" id="KW-0479">Metal-binding</keyword>
<dbReference type="AlphaFoldDB" id="F4KU12"/>
<reference evidence="8 9" key="1">
    <citation type="journal article" date="2011" name="Stand. Genomic Sci.">
        <title>Complete genome sequence of Haliscomenobacter hydrossis type strain (O).</title>
        <authorList>
            <consortium name="US DOE Joint Genome Institute (JGI-PGF)"/>
            <person name="Daligault H."/>
            <person name="Lapidus A."/>
            <person name="Zeytun A."/>
            <person name="Nolan M."/>
            <person name="Lucas S."/>
            <person name="Del Rio T.G."/>
            <person name="Tice H."/>
            <person name="Cheng J.F."/>
            <person name="Tapia R."/>
            <person name="Han C."/>
            <person name="Goodwin L."/>
            <person name="Pitluck S."/>
            <person name="Liolios K."/>
            <person name="Pagani I."/>
            <person name="Ivanova N."/>
            <person name="Huntemann M."/>
            <person name="Mavromatis K."/>
            <person name="Mikhailova N."/>
            <person name="Pati A."/>
            <person name="Chen A."/>
            <person name="Palaniappan K."/>
            <person name="Land M."/>
            <person name="Hauser L."/>
            <person name="Brambilla E.M."/>
            <person name="Rohde M."/>
            <person name="Verbarg S."/>
            <person name="Goker M."/>
            <person name="Bristow J."/>
            <person name="Eisen J.A."/>
            <person name="Markowitz V."/>
            <person name="Hugenholtz P."/>
            <person name="Kyrpides N.C."/>
            <person name="Klenk H.P."/>
            <person name="Woyke T."/>
        </authorList>
    </citation>
    <scope>NUCLEOTIDE SEQUENCE [LARGE SCALE GENOMIC DNA]</scope>
    <source>
        <strain evidence="9">ATCC 27775 / DSM 1100 / LMG 10767 / O</strain>
    </source>
</reference>
<dbReference type="KEGG" id="hhy:Halhy_1253"/>
<dbReference type="Proteomes" id="UP000008461">
    <property type="component" value="Chromosome"/>
</dbReference>